<dbReference type="Proteomes" id="UP001158049">
    <property type="component" value="Unassembled WGS sequence"/>
</dbReference>
<evidence type="ECO:0000313" key="2">
    <source>
        <dbReference type="Proteomes" id="UP001158049"/>
    </source>
</evidence>
<gene>
    <name evidence="1" type="ORF">SAMN06295970_12171</name>
</gene>
<keyword evidence="2" id="KW-1185">Reference proteome</keyword>
<proteinExistence type="predicted"/>
<protein>
    <submittedName>
        <fullName evidence="1">Uncharacterized protein</fullName>
    </submittedName>
</protein>
<comment type="caution">
    <text evidence="1">The sequence shown here is derived from an EMBL/GenBank/DDBJ whole genome shotgun (WGS) entry which is preliminary data.</text>
</comment>
<organism evidence="1 2">
    <name type="scientific">Noviherbaspirillum suwonense</name>
    <dbReference type="NCBI Taxonomy" id="1224511"/>
    <lineage>
        <taxon>Bacteria</taxon>
        <taxon>Pseudomonadati</taxon>
        <taxon>Pseudomonadota</taxon>
        <taxon>Betaproteobacteria</taxon>
        <taxon>Burkholderiales</taxon>
        <taxon>Oxalobacteraceae</taxon>
        <taxon>Noviherbaspirillum</taxon>
    </lineage>
</organism>
<sequence>MNNRSSDVFHGISDVSKLFDSILLQSRGEQAMTQKNALQVQINTLLSLLHACLEQSRLQATLPGTEAQNTLAAIHAVEPLIAHISTMLNLLVRAGIEINGNPFLDEDTTLHEIRQFLRLNEVMAMLPQVIYNLEPEQAEIAEDLLGLDPDDNSISGGFFPASEIRKSASFPLSDLVGQQKPENNGEEWEWVRRHGGLAQAAGAEALAGGFVLDLGIALSDAPARLQPMLAEAREKGLGYLIFY</sequence>
<reference evidence="1 2" key="1">
    <citation type="submission" date="2017-05" db="EMBL/GenBank/DDBJ databases">
        <authorList>
            <person name="Varghese N."/>
            <person name="Submissions S."/>
        </authorList>
    </citation>
    <scope>NUCLEOTIDE SEQUENCE [LARGE SCALE GENOMIC DNA]</scope>
    <source>
        <strain evidence="1 2">DSM 26001</strain>
    </source>
</reference>
<name>A0ABY1QNE4_9BURK</name>
<evidence type="ECO:0000313" key="1">
    <source>
        <dbReference type="EMBL" id="SMP74712.1"/>
    </source>
</evidence>
<dbReference type="EMBL" id="FXUL01000021">
    <property type="protein sequence ID" value="SMP74712.1"/>
    <property type="molecule type" value="Genomic_DNA"/>
</dbReference>
<accession>A0ABY1QNE4</accession>